<reference evidence="3" key="1">
    <citation type="submission" date="2010-08" db="EMBL/GenBank/DDBJ databases">
        <title>Genome comparisons of Edwardsiella bacteria analysed using deep sequencing technology.</title>
        <authorList>
            <person name="van Soest J.J."/>
            <person name="Henkel C.V."/>
            <person name="Jansen H.J."/>
            <person name="van den Hondel C.A.M.J.J."/>
            <person name="Bloemberg G.V."/>
            <person name="Meijer A.H."/>
            <person name="Spaink H.P."/>
        </authorList>
    </citation>
    <scope>NUCLEOTIDE SEQUENCE [LARGE SCALE GENOMIC DNA]</scope>
    <source>
        <strain evidence="3">FL6-60</strain>
    </source>
</reference>
<dbReference type="HOGENOM" id="CLU_205215_0_1_6"/>
<dbReference type="Pfam" id="PF13683">
    <property type="entry name" value="rve_3"/>
    <property type="match status" value="1"/>
</dbReference>
<dbReference type="AlphaFoldDB" id="A0A0H3DPI4"/>
<evidence type="ECO:0000259" key="1">
    <source>
        <dbReference type="Pfam" id="PF13683"/>
    </source>
</evidence>
<organism evidence="2 3">
    <name type="scientific">Edwardsiella tarda (strain FL6-60)</name>
    <dbReference type="NCBI Taxonomy" id="718251"/>
    <lineage>
        <taxon>Bacteria</taxon>
        <taxon>Pseudomonadati</taxon>
        <taxon>Pseudomonadota</taxon>
        <taxon>Gammaproteobacteria</taxon>
        <taxon>Enterobacterales</taxon>
        <taxon>Hafniaceae</taxon>
        <taxon>Edwardsiella</taxon>
    </lineage>
</organism>
<proteinExistence type="predicted"/>
<dbReference type="GO" id="GO:0015074">
    <property type="term" value="P:DNA integration"/>
    <property type="evidence" value="ECO:0007669"/>
    <property type="project" value="InterPro"/>
</dbReference>
<evidence type="ECO:0000313" key="3">
    <source>
        <dbReference type="Proteomes" id="UP000002230"/>
    </source>
</evidence>
<dbReference type="EMBL" id="CP002154">
    <property type="protein sequence ID" value="ADM41209.1"/>
    <property type="molecule type" value="Genomic_DNA"/>
</dbReference>
<accession>A0A0H3DPI4</accession>
<feature type="domain" description="Integrase catalytic" evidence="1">
    <location>
        <begin position="3"/>
        <end position="45"/>
    </location>
</feature>
<gene>
    <name evidence="2" type="ordered locus">ETAF_1090</name>
</gene>
<sequence length="46" mass="5466">MDLRLIQSGKPTQNRFIESFYGRLRGECLNEHWFSDVSHARKIISE</sequence>
<reference evidence="2 3" key="2">
    <citation type="journal article" date="2011" name="BMC Immunol.">
        <title>Comparison of static immersion and intravenous injection systems for exposure of zebrafish embryos to the natural pathogen Edwardsiella tarda.</title>
        <authorList>
            <person name="van Soest J.J."/>
            <person name="Stockhammer O.W."/>
            <person name="Ordas A."/>
            <person name="Bloemberg G.V."/>
            <person name="Spaink H.P."/>
            <person name="Meijer A.H."/>
        </authorList>
    </citation>
    <scope>NUCLEOTIDE SEQUENCE [LARGE SCALE GENOMIC DNA]</scope>
    <source>
        <strain evidence="2 3">FL6-60</strain>
    </source>
</reference>
<dbReference type="KEGG" id="etd:ETAF_1090"/>
<dbReference type="Proteomes" id="UP000002230">
    <property type="component" value="Chromosome"/>
</dbReference>
<dbReference type="PANTHER" id="PTHR47515">
    <property type="entry name" value="LOW CALCIUM RESPONSE LOCUS PROTEIN T"/>
    <property type="match status" value="1"/>
</dbReference>
<protein>
    <submittedName>
        <fullName evidence="2">Putative transposase remnant</fullName>
    </submittedName>
</protein>
<dbReference type="PATRIC" id="fig|718251.5.peg.1121"/>
<keyword evidence="3" id="KW-1185">Reference proteome</keyword>
<name>A0A0H3DPI4_EDWTF</name>
<dbReference type="InterPro" id="IPR001584">
    <property type="entry name" value="Integrase_cat-core"/>
</dbReference>
<dbReference type="PANTHER" id="PTHR47515:SF1">
    <property type="entry name" value="BLR2054 PROTEIN"/>
    <property type="match status" value="1"/>
</dbReference>
<evidence type="ECO:0000313" key="2">
    <source>
        <dbReference type="EMBL" id="ADM41209.1"/>
    </source>
</evidence>